<dbReference type="EMBL" id="JAUHHV010000007">
    <property type="protein sequence ID" value="KAK1417490.1"/>
    <property type="molecule type" value="Genomic_DNA"/>
</dbReference>
<dbReference type="AlphaFoldDB" id="A0AAD8KD95"/>
<gene>
    <name evidence="1" type="ORF">QVD17_26619</name>
</gene>
<sequence length="68" mass="8223">MNSFSWLKHRGNLRDLMWHKWCSFSFSNFPLIFETNNKLNNYPPLDLYIFQFSSSLLNGLQLLVPRER</sequence>
<reference evidence="1" key="1">
    <citation type="journal article" date="2023" name="bioRxiv">
        <title>Improved chromosome-level genome assembly for marigold (Tagetes erecta).</title>
        <authorList>
            <person name="Jiang F."/>
            <person name="Yuan L."/>
            <person name="Wang S."/>
            <person name="Wang H."/>
            <person name="Xu D."/>
            <person name="Wang A."/>
            <person name="Fan W."/>
        </authorList>
    </citation>
    <scope>NUCLEOTIDE SEQUENCE</scope>
    <source>
        <strain evidence="1">WSJ</strain>
        <tissue evidence="1">Leaf</tissue>
    </source>
</reference>
<evidence type="ECO:0000313" key="2">
    <source>
        <dbReference type="Proteomes" id="UP001229421"/>
    </source>
</evidence>
<evidence type="ECO:0000313" key="1">
    <source>
        <dbReference type="EMBL" id="KAK1417490.1"/>
    </source>
</evidence>
<proteinExistence type="predicted"/>
<dbReference type="Proteomes" id="UP001229421">
    <property type="component" value="Unassembled WGS sequence"/>
</dbReference>
<keyword evidence="2" id="KW-1185">Reference proteome</keyword>
<accession>A0AAD8KD95</accession>
<organism evidence="1 2">
    <name type="scientific">Tagetes erecta</name>
    <name type="common">African marigold</name>
    <dbReference type="NCBI Taxonomy" id="13708"/>
    <lineage>
        <taxon>Eukaryota</taxon>
        <taxon>Viridiplantae</taxon>
        <taxon>Streptophyta</taxon>
        <taxon>Embryophyta</taxon>
        <taxon>Tracheophyta</taxon>
        <taxon>Spermatophyta</taxon>
        <taxon>Magnoliopsida</taxon>
        <taxon>eudicotyledons</taxon>
        <taxon>Gunneridae</taxon>
        <taxon>Pentapetalae</taxon>
        <taxon>asterids</taxon>
        <taxon>campanulids</taxon>
        <taxon>Asterales</taxon>
        <taxon>Asteraceae</taxon>
        <taxon>Asteroideae</taxon>
        <taxon>Heliantheae alliance</taxon>
        <taxon>Tageteae</taxon>
        <taxon>Tagetes</taxon>
    </lineage>
</organism>
<name>A0AAD8KD95_TARER</name>
<protein>
    <submittedName>
        <fullName evidence="1">Uncharacterized protein</fullName>
    </submittedName>
</protein>
<comment type="caution">
    <text evidence="1">The sequence shown here is derived from an EMBL/GenBank/DDBJ whole genome shotgun (WGS) entry which is preliminary data.</text>
</comment>